<name>A0A9W6CJC6_9FIRM</name>
<dbReference type="SUPFAM" id="SSF53098">
    <property type="entry name" value="Ribonuclease H-like"/>
    <property type="match status" value="1"/>
</dbReference>
<organism evidence="2 3">
    <name type="scientific">Sellimonas catena</name>
    <dbReference type="NCBI Taxonomy" id="2994035"/>
    <lineage>
        <taxon>Bacteria</taxon>
        <taxon>Bacillati</taxon>
        <taxon>Bacillota</taxon>
        <taxon>Clostridia</taxon>
        <taxon>Lachnospirales</taxon>
        <taxon>Lachnospiraceae</taxon>
        <taxon>Sellimonas</taxon>
    </lineage>
</organism>
<feature type="domain" description="Transposase IS701-like DDE" evidence="1">
    <location>
        <begin position="76"/>
        <end position="265"/>
    </location>
</feature>
<dbReference type="Pfam" id="PF13546">
    <property type="entry name" value="DDE_5"/>
    <property type="match status" value="1"/>
</dbReference>
<dbReference type="Gene3D" id="3.90.350.10">
    <property type="entry name" value="Transposase Inhibitor Protein From Tn5, Chain A, domain 1"/>
    <property type="match status" value="1"/>
</dbReference>
<sequence length="457" mass="53089">MNISITQANQNDKQISKSIKRFFTRFHISSALKAANAYKKKGIPVVEVFQYLFLLIFSNRSMYMSLITGRNTPGFAKDTVYRFMKMLQINWIRFTTLLASRIIRDAIVPLDSEERKNVLIIDDSLFERNRSKKVELLAKTYDHANHRYRFGFRMLTLGWSDGSTFLPVNSVLLSSENKKNRVNEAAAVDKRTAGYRRRILSMQKGTHAMLELLKAAKKAEIPANYVLFDSWFASPSTLHAVKSIGYDVIGMVKKTPKMFFRYNGEDMSLLTIYDKNKKRRGRSRYLLSVLVDVVKDGESIPAKVVYVRNRNKRKEYLCLISTDTTLDENEIIRIYGKRWDIEVFFKVCKSYLNLSRECNSLSYDAMTAHTAVVFTRYMMLSLESRESNDNRSLGELFLYFSDEMADITWIQAFQMLLQMFRSILKDNTELTEEKINEFVDAFMNTLPVLLKTQLQAA</sequence>
<proteinExistence type="predicted"/>
<reference evidence="2" key="1">
    <citation type="submission" date="2022-11" db="EMBL/GenBank/DDBJ databases">
        <title>Draft genome sequence of Sellimonas catena strain 18CBH55.</title>
        <authorList>
            <person name="Atsushi H."/>
            <person name="Moriya O."/>
            <person name="Mitsuo S."/>
        </authorList>
    </citation>
    <scope>NUCLEOTIDE SEQUENCE</scope>
    <source>
        <strain evidence="2">18CBH55</strain>
    </source>
</reference>
<dbReference type="RefSeq" id="WP_281846058.1">
    <property type="nucleotide sequence ID" value="NZ_BSCH01000063.1"/>
</dbReference>
<evidence type="ECO:0000313" key="2">
    <source>
        <dbReference type="EMBL" id="GLG92219.1"/>
    </source>
</evidence>
<comment type="caution">
    <text evidence="2">The sequence shown here is derived from an EMBL/GenBank/DDBJ whole genome shotgun (WGS) entry which is preliminary data.</text>
</comment>
<dbReference type="Proteomes" id="UP001145094">
    <property type="component" value="Unassembled WGS sequence"/>
</dbReference>
<protein>
    <submittedName>
        <fullName evidence="2">Transposase</fullName>
    </submittedName>
</protein>
<gene>
    <name evidence="2" type="ORF">Selli2_36490</name>
</gene>
<dbReference type="InterPro" id="IPR038721">
    <property type="entry name" value="IS701-like_DDE_dom"/>
</dbReference>
<dbReference type="InterPro" id="IPR012337">
    <property type="entry name" value="RNaseH-like_sf"/>
</dbReference>
<dbReference type="EMBL" id="BSCH01000063">
    <property type="protein sequence ID" value="GLG92219.1"/>
    <property type="molecule type" value="Genomic_DNA"/>
</dbReference>
<dbReference type="AlphaFoldDB" id="A0A9W6CJC6"/>
<reference evidence="2" key="2">
    <citation type="submission" date="2022-11" db="EMBL/GenBank/DDBJ databases">
        <title>Draft genome sequence of Sellimonas catena strain 18CBH55.</title>
        <authorList>
            <person name="Hisatomi A."/>
            <person name="Ohkuma M."/>
            <person name="Sakamoto M."/>
        </authorList>
    </citation>
    <scope>NUCLEOTIDE SEQUENCE</scope>
    <source>
        <strain evidence="2">18CBH55</strain>
    </source>
</reference>
<accession>A0A9W6CJC6</accession>
<reference evidence="2" key="3">
    <citation type="journal article" date="2023" name="Int. J. Syst. Evol. Microbiol.">
        <title>Sellimonas catena sp. nov., isolated from human faeces.</title>
        <authorList>
            <person name="Hisatomi A."/>
            <person name="Ohkuma M."/>
            <person name="Sakamoto M."/>
        </authorList>
    </citation>
    <scope>NUCLEOTIDE SEQUENCE</scope>
    <source>
        <strain evidence="2">18CBH55</strain>
    </source>
</reference>
<evidence type="ECO:0000313" key="3">
    <source>
        <dbReference type="Proteomes" id="UP001145094"/>
    </source>
</evidence>
<evidence type="ECO:0000259" key="1">
    <source>
        <dbReference type="Pfam" id="PF13546"/>
    </source>
</evidence>